<feature type="domain" description="ILCR1 Ig-like" evidence="2">
    <location>
        <begin position="166"/>
        <end position="262"/>
    </location>
</feature>
<dbReference type="Pfam" id="PF23608">
    <property type="entry name" value="Ig_ILCR1"/>
    <property type="match status" value="1"/>
</dbReference>
<dbReference type="HOGENOM" id="CLU_518998_0_0_1"/>
<evidence type="ECO:0000313" key="3">
    <source>
        <dbReference type="EMBL" id="ELU12184.1"/>
    </source>
</evidence>
<dbReference type="EnsemblMetazoa" id="CapteT204731">
    <property type="protein sequence ID" value="CapteP204731"/>
    <property type="gene ID" value="CapteG204731"/>
</dbReference>
<dbReference type="InterPro" id="IPR057066">
    <property type="entry name" value="Ig_ILCR1"/>
</dbReference>
<reference evidence="4" key="3">
    <citation type="submission" date="2015-06" db="UniProtKB">
        <authorList>
            <consortium name="EnsemblMetazoa"/>
        </authorList>
    </citation>
    <scope>IDENTIFICATION</scope>
</reference>
<dbReference type="EMBL" id="AMQN01000826">
    <property type="status" value="NOT_ANNOTATED_CDS"/>
    <property type="molecule type" value="Genomic_DNA"/>
</dbReference>
<evidence type="ECO:0000259" key="2">
    <source>
        <dbReference type="Pfam" id="PF23608"/>
    </source>
</evidence>
<protein>
    <recommendedName>
        <fullName evidence="2">ILCR1 Ig-like domain-containing protein</fullName>
    </recommendedName>
</protein>
<feature type="transmembrane region" description="Helical" evidence="1">
    <location>
        <begin position="308"/>
        <end position="331"/>
    </location>
</feature>
<name>R7V102_CAPTE</name>
<keyword evidence="1" id="KW-0472">Membrane</keyword>
<keyword evidence="1" id="KW-0812">Transmembrane</keyword>
<evidence type="ECO:0000313" key="4">
    <source>
        <dbReference type="EnsemblMetazoa" id="CapteP204731"/>
    </source>
</evidence>
<dbReference type="AlphaFoldDB" id="R7V102"/>
<gene>
    <name evidence="3" type="ORF">CAPTEDRAFT_204731</name>
</gene>
<sequence>MGHSSLKSNPQNRSKKVPKCLNKWNRYCCKSWQDLDMLPVLLLFCLHFNLVCPLHLTVDCNDVLEDTGESGRRDGFIVVIDKKPRYASAYRRCFVIEERRAQSSEIEWHLDCPNLLRLETGSYNVSVRVHSPADAESQNTFKKSTIFITEKLGDLMPEYARAPAFWATDIIAAYDACTARLVVSFEAAPSHYRFTKYEVKILSERNVIQSDIIDADPKSHYITHHFTDVQAGRYNISVAAVETSRSKSSCVCQCSSLEQENCYSLPGCPSWARGTCLVSKSAYLYATPLPLSECRVVSEALRVKTSTLTAIVCGCIGVVALLSVLVVTYIWKETPFLSVRRKGTQLPVIEKSTARIHVTLYYWGGQTLPIMRHLRRLLQDYCACDVIIEDPLDQDYSDDVIQLNKNEVTMVVFSDIETQDEFMAGLDDSIIVVRVAYTSAMASRYRRVYTLPEDLQSLCYRLHNGSLPKDFHNDFLLTPHAVALQAMLLNIHNETLAQAMQLRIHLNSFSHLKKYTHTNKKNIRK</sequence>
<dbReference type="EMBL" id="AMQN01000828">
    <property type="status" value="NOT_ANNOTATED_CDS"/>
    <property type="molecule type" value="Genomic_DNA"/>
</dbReference>
<keyword evidence="1" id="KW-1133">Transmembrane helix</keyword>
<dbReference type="EMBL" id="KB296161">
    <property type="protein sequence ID" value="ELU12184.1"/>
    <property type="molecule type" value="Genomic_DNA"/>
</dbReference>
<evidence type="ECO:0000256" key="1">
    <source>
        <dbReference type="SAM" id="Phobius"/>
    </source>
</evidence>
<dbReference type="Proteomes" id="UP000014760">
    <property type="component" value="Unassembled WGS sequence"/>
</dbReference>
<keyword evidence="5" id="KW-1185">Reference proteome</keyword>
<reference evidence="5" key="1">
    <citation type="submission" date="2012-12" db="EMBL/GenBank/DDBJ databases">
        <authorList>
            <person name="Hellsten U."/>
            <person name="Grimwood J."/>
            <person name="Chapman J.A."/>
            <person name="Shapiro H."/>
            <person name="Aerts A."/>
            <person name="Otillar R.P."/>
            <person name="Terry A.Y."/>
            <person name="Boore J.L."/>
            <person name="Simakov O."/>
            <person name="Marletaz F."/>
            <person name="Cho S.-J."/>
            <person name="Edsinger-Gonzales E."/>
            <person name="Havlak P."/>
            <person name="Kuo D.-H."/>
            <person name="Larsson T."/>
            <person name="Lv J."/>
            <person name="Arendt D."/>
            <person name="Savage R."/>
            <person name="Osoegawa K."/>
            <person name="de Jong P."/>
            <person name="Lindberg D.R."/>
            <person name="Seaver E.C."/>
            <person name="Weisblat D.A."/>
            <person name="Putnam N.H."/>
            <person name="Grigoriev I.V."/>
            <person name="Rokhsar D.S."/>
        </authorList>
    </citation>
    <scope>NUCLEOTIDE SEQUENCE</scope>
    <source>
        <strain evidence="5">I ESC-2004</strain>
    </source>
</reference>
<dbReference type="EMBL" id="AMQN01000827">
    <property type="status" value="NOT_ANNOTATED_CDS"/>
    <property type="molecule type" value="Genomic_DNA"/>
</dbReference>
<organism evidence="3">
    <name type="scientific">Capitella teleta</name>
    <name type="common">Polychaete worm</name>
    <dbReference type="NCBI Taxonomy" id="283909"/>
    <lineage>
        <taxon>Eukaryota</taxon>
        <taxon>Metazoa</taxon>
        <taxon>Spiralia</taxon>
        <taxon>Lophotrochozoa</taxon>
        <taxon>Annelida</taxon>
        <taxon>Polychaeta</taxon>
        <taxon>Sedentaria</taxon>
        <taxon>Scolecida</taxon>
        <taxon>Capitellidae</taxon>
        <taxon>Capitella</taxon>
    </lineage>
</organism>
<evidence type="ECO:0000313" key="5">
    <source>
        <dbReference type="Proteomes" id="UP000014760"/>
    </source>
</evidence>
<accession>R7V102</accession>
<proteinExistence type="predicted"/>
<reference evidence="3 5" key="2">
    <citation type="journal article" date="2013" name="Nature">
        <title>Insights into bilaterian evolution from three spiralian genomes.</title>
        <authorList>
            <person name="Simakov O."/>
            <person name="Marletaz F."/>
            <person name="Cho S.J."/>
            <person name="Edsinger-Gonzales E."/>
            <person name="Havlak P."/>
            <person name="Hellsten U."/>
            <person name="Kuo D.H."/>
            <person name="Larsson T."/>
            <person name="Lv J."/>
            <person name="Arendt D."/>
            <person name="Savage R."/>
            <person name="Osoegawa K."/>
            <person name="de Jong P."/>
            <person name="Grimwood J."/>
            <person name="Chapman J.A."/>
            <person name="Shapiro H."/>
            <person name="Aerts A."/>
            <person name="Otillar R.P."/>
            <person name="Terry A.Y."/>
            <person name="Boore J.L."/>
            <person name="Grigoriev I.V."/>
            <person name="Lindberg D.R."/>
            <person name="Seaver E.C."/>
            <person name="Weisblat D.A."/>
            <person name="Putnam N.H."/>
            <person name="Rokhsar D.S."/>
        </authorList>
    </citation>
    <scope>NUCLEOTIDE SEQUENCE</scope>
    <source>
        <strain evidence="3 5">I ESC-2004</strain>
    </source>
</reference>